<evidence type="ECO:0000313" key="3">
    <source>
        <dbReference type="Proteomes" id="UP001281761"/>
    </source>
</evidence>
<reference evidence="2 3" key="1">
    <citation type="journal article" date="2022" name="bioRxiv">
        <title>Genomics of Preaxostyla Flagellates Illuminates Evolutionary Transitions and the Path Towards Mitochondrial Loss.</title>
        <authorList>
            <person name="Novak L.V.F."/>
            <person name="Treitli S.C."/>
            <person name="Pyrih J."/>
            <person name="Halakuc P."/>
            <person name="Pipaliya S.V."/>
            <person name="Vacek V."/>
            <person name="Brzon O."/>
            <person name="Soukal P."/>
            <person name="Eme L."/>
            <person name="Dacks J.B."/>
            <person name="Karnkowska A."/>
            <person name="Elias M."/>
            <person name="Hampl V."/>
        </authorList>
    </citation>
    <scope>NUCLEOTIDE SEQUENCE [LARGE SCALE GENOMIC DNA]</scope>
    <source>
        <strain evidence="2">NAU3</strain>
        <tissue evidence="2">Gut</tissue>
    </source>
</reference>
<feature type="region of interest" description="Disordered" evidence="1">
    <location>
        <begin position="60"/>
        <end position="194"/>
    </location>
</feature>
<gene>
    <name evidence="2" type="ORF">BLNAU_12674</name>
</gene>
<feature type="compositionally biased region" description="Low complexity" evidence="1">
    <location>
        <begin position="68"/>
        <end position="81"/>
    </location>
</feature>
<dbReference type="Proteomes" id="UP001281761">
    <property type="component" value="Unassembled WGS sequence"/>
</dbReference>
<feature type="compositionally biased region" description="Basic and acidic residues" evidence="1">
    <location>
        <begin position="105"/>
        <end position="115"/>
    </location>
</feature>
<accession>A0ABQ9XLZ0</accession>
<feature type="compositionally biased region" description="Basic and acidic residues" evidence="1">
    <location>
        <begin position="184"/>
        <end position="194"/>
    </location>
</feature>
<protein>
    <submittedName>
        <fullName evidence="2">Uncharacterized protein</fullName>
    </submittedName>
</protein>
<evidence type="ECO:0000313" key="2">
    <source>
        <dbReference type="EMBL" id="KAK2952412.1"/>
    </source>
</evidence>
<sequence>MNLSYLLDSTDDESSFVDLYPMSNVSFTGVDLLKYVSGNWGTPLQYRTQILDLSFLIDPSDTEEESDSTPSEESSVSSSPPLEAQPSTISTAQIRVPTIQRKKPKSEPARLHELRGLLSTTSSESTIQHITSEEIGETKDHQSQRLLRSRFSENTKPDTDLEKKKTKQEKPPYLPKEHHKLKKRTSDVVEPEPRSRRLLERKLIEGTGRHSDETIVHFLLNETQTANDLRAKYAVDTGATVYTENGDRIDSGLRLPDVQSLNISGQYFFSYRAMSKKNINRAIYNARKVDPSEIGPKKKSYEEHRFLREKEPKELNMSPLPHISTIPTPPPPLQPKEKAFVLNGSHFPISMRETHFKAYMFSKRFSFADDSYPIVSRALKKVEVIAQATRSAEGRLEHGLSFVFNNKNATRLFSATFHGLKISSSVVVLNMEEFESRYKDDE</sequence>
<proteinExistence type="predicted"/>
<feature type="compositionally biased region" description="Polar residues" evidence="1">
    <location>
        <begin position="118"/>
        <end position="130"/>
    </location>
</feature>
<dbReference type="EMBL" id="JARBJD010000104">
    <property type="protein sequence ID" value="KAK2952412.1"/>
    <property type="molecule type" value="Genomic_DNA"/>
</dbReference>
<name>A0ABQ9XLZ0_9EUKA</name>
<comment type="caution">
    <text evidence="2">The sequence shown here is derived from an EMBL/GenBank/DDBJ whole genome shotgun (WGS) entry which is preliminary data.</text>
</comment>
<organism evidence="2 3">
    <name type="scientific">Blattamonas nauphoetae</name>
    <dbReference type="NCBI Taxonomy" id="2049346"/>
    <lineage>
        <taxon>Eukaryota</taxon>
        <taxon>Metamonada</taxon>
        <taxon>Preaxostyla</taxon>
        <taxon>Oxymonadida</taxon>
        <taxon>Blattamonas</taxon>
    </lineage>
</organism>
<feature type="compositionally biased region" description="Basic and acidic residues" evidence="1">
    <location>
        <begin position="150"/>
        <end position="163"/>
    </location>
</feature>
<keyword evidence="3" id="KW-1185">Reference proteome</keyword>
<evidence type="ECO:0000256" key="1">
    <source>
        <dbReference type="SAM" id="MobiDB-lite"/>
    </source>
</evidence>